<dbReference type="Gene3D" id="3.90.470.20">
    <property type="entry name" value="4'-phosphopantetheinyl transferase domain"/>
    <property type="match status" value="1"/>
</dbReference>
<accession>A0A5B8VYU1</accession>
<gene>
    <name evidence="3" type="ORF">FSB76_12535</name>
</gene>
<keyword evidence="1 3" id="KW-0808">Transferase</keyword>
<dbReference type="OrthoDB" id="663853at2"/>
<dbReference type="InterPro" id="IPR008278">
    <property type="entry name" value="4-PPantetheinyl_Trfase_dom"/>
</dbReference>
<dbReference type="GO" id="GO:0000287">
    <property type="term" value="F:magnesium ion binding"/>
    <property type="evidence" value="ECO:0007669"/>
    <property type="project" value="InterPro"/>
</dbReference>
<dbReference type="InterPro" id="IPR037143">
    <property type="entry name" value="4-PPantetheinyl_Trfase_dom_sf"/>
</dbReference>
<evidence type="ECO:0000259" key="2">
    <source>
        <dbReference type="Pfam" id="PF01648"/>
    </source>
</evidence>
<evidence type="ECO:0000256" key="1">
    <source>
        <dbReference type="ARBA" id="ARBA00022679"/>
    </source>
</evidence>
<keyword evidence="4" id="KW-1185">Reference proteome</keyword>
<name>A0A5B8VYU1_9SPHI</name>
<dbReference type="RefSeq" id="WP_147053907.1">
    <property type="nucleotide sequence ID" value="NZ_CP042437.1"/>
</dbReference>
<reference evidence="3 4" key="1">
    <citation type="journal article" date="2013" name="J. Microbiol.">
        <title>Mucilaginibacter ginsenosidivorax sp. nov., with ginsenoside converting activity isolated from sediment.</title>
        <authorList>
            <person name="Kim J.K."/>
            <person name="Choi T.E."/>
            <person name="Liu Q.M."/>
            <person name="Park H.Y."/>
            <person name="Yi T.H."/>
            <person name="Yoon M.H."/>
            <person name="Kim S.C."/>
            <person name="Im W.T."/>
        </authorList>
    </citation>
    <scope>NUCLEOTIDE SEQUENCE [LARGE SCALE GENOMIC DNA]</scope>
    <source>
        <strain evidence="3 4">KHI28</strain>
    </source>
</reference>
<proteinExistence type="predicted"/>
<evidence type="ECO:0000313" key="4">
    <source>
        <dbReference type="Proteomes" id="UP000321362"/>
    </source>
</evidence>
<organism evidence="3 4">
    <name type="scientific">Mucilaginibacter ginsenosidivorax</name>
    <dbReference type="NCBI Taxonomy" id="862126"/>
    <lineage>
        <taxon>Bacteria</taxon>
        <taxon>Pseudomonadati</taxon>
        <taxon>Bacteroidota</taxon>
        <taxon>Sphingobacteriia</taxon>
        <taxon>Sphingobacteriales</taxon>
        <taxon>Sphingobacteriaceae</taxon>
        <taxon>Mucilaginibacter</taxon>
    </lineage>
</organism>
<dbReference type="KEGG" id="mgk:FSB76_12535"/>
<dbReference type="EMBL" id="CP042437">
    <property type="protein sequence ID" value="QEC76737.1"/>
    <property type="molecule type" value="Genomic_DNA"/>
</dbReference>
<feature type="domain" description="4'-phosphopantetheinyl transferase" evidence="2">
    <location>
        <begin position="6"/>
        <end position="67"/>
    </location>
</feature>
<dbReference type="AlphaFoldDB" id="A0A5B8VYU1"/>
<dbReference type="Pfam" id="PF01648">
    <property type="entry name" value="ACPS"/>
    <property type="match status" value="1"/>
</dbReference>
<evidence type="ECO:0000313" key="3">
    <source>
        <dbReference type="EMBL" id="QEC76737.1"/>
    </source>
</evidence>
<dbReference type="GO" id="GO:0008897">
    <property type="term" value="F:holo-[acyl-carrier-protein] synthase activity"/>
    <property type="evidence" value="ECO:0007669"/>
    <property type="project" value="InterPro"/>
</dbReference>
<sequence>MIISAGNDIVDLQAIDTKRTSEPRFYTKFITGPETQLHSQPQLAGMPIECFVWLLWSVKESVYKFAQRHNPDLVFSPSKIVVEHIASTLSIARTTKGPIEFQGFDDQSCYNSTIAFNQHTFYSRSVITSGFIVTVVNNSDNFEKIYWGVKPIDNSNPAYQSIKVREFILKKLGTFFESDQLNIIKSPSGCPILCDGLNEITVPVSLAHHGQYVAYAFLFGG</sequence>
<protein>
    <submittedName>
        <fullName evidence="3">4'-phosphopantetheinyl transferase superfamily protein</fullName>
    </submittedName>
</protein>
<dbReference type="SUPFAM" id="SSF56214">
    <property type="entry name" value="4'-phosphopantetheinyl transferase"/>
    <property type="match status" value="1"/>
</dbReference>
<dbReference type="Proteomes" id="UP000321362">
    <property type="component" value="Chromosome"/>
</dbReference>